<evidence type="ECO:0000256" key="1">
    <source>
        <dbReference type="SAM" id="MobiDB-lite"/>
    </source>
</evidence>
<dbReference type="AlphaFoldDB" id="A0A6D2I5F9"/>
<feature type="compositionally biased region" description="Basic and acidic residues" evidence="1">
    <location>
        <begin position="130"/>
        <end position="147"/>
    </location>
</feature>
<gene>
    <name evidence="2" type="ORF">MERR_LOCUS7844</name>
</gene>
<feature type="region of interest" description="Disordered" evidence="1">
    <location>
        <begin position="124"/>
        <end position="147"/>
    </location>
</feature>
<dbReference type="Proteomes" id="UP000467841">
    <property type="component" value="Unassembled WGS sequence"/>
</dbReference>
<sequence>MGNCALKPKVLSEVGAPVPEELKDSLLEDHKNDAAKCLSNLFLQDKAEKKVKEDEKTTPEKMPVTEDLKTALKVEESPNNEAKSPAKETKIPETETKITVIETTAPAGDQNVMNEEAVRGEEVIANATAKETEAEAKPEEVEREAAQ</sequence>
<accession>A0A6D2I5F9</accession>
<dbReference type="OrthoDB" id="1113229at2759"/>
<organism evidence="2 3">
    <name type="scientific">Microthlaspi erraticum</name>
    <dbReference type="NCBI Taxonomy" id="1685480"/>
    <lineage>
        <taxon>Eukaryota</taxon>
        <taxon>Viridiplantae</taxon>
        <taxon>Streptophyta</taxon>
        <taxon>Embryophyta</taxon>
        <taxon>Tracheophyta</taxon>
        <taxon>Spermatophyta</taxon>
        <taxon>Magnoliopsida</taxon>
        <taxon>eudicotyledons</taxon>
        <taxon>Gunneridae</taxon>
        <taxon>Pentapetalae</taxon>
        <taxon>rosids</taxon>
        <taxon>malvids</taxon>
        <taxon>Brassicales</taxon>
        <taxon>Brassicaceae</taxon>
        <taxon>Coluteocarpeae</taxon>
        <taxon>Microthlaspi</taxon>
    </lineage>
</organism>
<keyword evidence="3" id="KW-1185">Reference proteome</keyword>
<evidence type="ECO:0000313" key="2">
    <source>
        <dbReference type="EMBL" id="CAA7020609.1"/>
    </source>
</evidence>
<proteinExistence type="predicted"/>
<dbReference type="EMBL" id="CACVBM020000555">
    <property type="protein sequence ID" value="CAA7020609.1"/>
    <property type="molecule type" value="Genomic_DNA"/>
</dbReference>
<name>A0A6D2I5F9_9BRAS</name>
<feature type="compositionally biased region" description="Basic and acidic residues" evidence="1">
    <location>
        <begin position="84"/>
        <end position="96"/>
    </location>
</feature>
<protein>
    <submittedName>
        <fullName evidence="2">Uncharacterized protein</fullName>
    </submittedName>
</protein>
<feature type="region of interest" description="Disordered" evidence="1">
    <location>
        <begin position="73"/>
        <end position="97"/>
    </location>
</feature>
<comment type="caution">
    <text evidence="2">The sequence shown here is derived from an EMBL/GenBank/DDBJ whole genome shotgun (WGS) entry which is preliminary data.</text>
</comment>
<evidence type="ECO:0000313" key="3">
    <source>
        <dbReference type="Proteomes" id="UP000467841"/>
    </source>
</evidence>
<reference evidence="2" key="1">
    <citation type="submission" date="2020-01" db="EMBL/GenBank/DDBJ databases">
        <authorList>
            <person name="Mishra B."/>
        </authorList>
    </citation>
    <scope>NUCLEOTIDE SEQUENCE [LARGE SCALE GENOMIC DNA]</scope>
</reference>